<comment type="caution">
    <text evidence="4">The sequence shown here is derived from an EMBL/GenBank/DDBJ whole genome shotgun (WGS) entry which is preliminary data.</text>
</comment>
<evidence type="ECO:0000256" key="2">
    <source>
        <dbReference type="ARBA" id="ARBA00022857"/>
    </source>
</evidence>
<evidence type="ECO:0000256" key="1">
    <source>
        <dbReference type="ARBA" id="ARBA00006484"/>
    </source>
</evidence>
<dbReference type="PRINTS" id="PR00081">
    <property type="entry name" value="GDHRDH"/>
</dbReference>
<dbReference type="AlphaFoldDB" id="A0A9N9UM60"/>
<evidence type="ECO:0000313" key="4">
    <source>
        <dbReference type="EMBL" id="CAG9990289.1"/>
    </source>
</evidence>
<sequence length="256" mass="27214">MPATTSTYLVTGANRGIGRGFVEKLLLKPGTTVIAAVRDLSKAAASLDELPWGSGSRLIQVKIDSSIDGDAANAVSVLQEEHEITAVDIVIANAGISHSGAPVVENDPEAFRDHFNTNTIGPVTLLQAFLPLLKASETGQPLFLVISTFVGSIGGQESLANLPAVFSPYGASKAALNWIIRRLHYEEPWLTTWAAHPGVVLTDMGALFVSHVIDPATVGAVSVERSVSGILDQIAEATREEYGGKFKSYDGYTLQW</sequence>
<name>A0A9N9UM60_9HYPO</name>
<dbReference type="OrthoDB" id="9876299at2759"/>
<protein>
    <submittedName>
        <fullName evidence="4">Uncharacterized protein</fullName>
    </submittedName>
</protein>
<comment type="similarity">
    <text evidence="1">Belongs to the short-chain dehydrogenases/reductases (SDR) family.</text>
</comment>
<dbReference type="GO" id="GO:0005737">
    <property type="term" value="C:cytoplasm"/>
    <property type="evidence" value="ECO:0007669"/>
    <property type="project" value="TreeGrafter"/>
</dbReference>
<proteinExistence type="inferred from homology"/>
<evidence type="ECO:0000313" key="5">
    <source>
        <dbReference type="Proteomes" id="UP000754883"/>
    </source>
</evidence>
<dbReference type="SUPFAM" id="SSF51735">
    <property type="entry name" value="NAD(P)-binding Rossmann-fold domains"/>
    <property type="match status" value="1"/>
</dbReference>
<keyword evidence="5" id="KW-1185">Reference proteome</keyword>
<dbReference type="Proteomes" id="UP000754883">
    <property type="component" value="Unassembled WGS sequence"/>
</dbReference>
<dbReference type="CDD" id="cd05325">
    <property type="entry name" value="carb_red_sniffer_like_SDR_c"/>
    <property type="match status" value="1"/>
</dbReference>
<dbReference type="InterPro" id="IPR036291">
    <property type="entry name" value="NAD(P)-bd_dom_sf"/>
</dbReference>
<accession>A0A9N9UM60</accession>
<dbReference type="PANTHER" id="PTHR43544:SF7">
    <property type="entry name" value="NADB-LER2"/>
    <property type="match status" value="1"/>
</dbReference>
<reference evidence="4" key="1">
    <citation type="submission" date="2021-10" db="EMBL/GenBank/DDBJ databases">
        <authorList>
            <person name="Piombo E."/>
        </authorList>
    </citation>
    <scope>NUCLEOTIDE SEQUENCE</scope>
</reference>
<dbReference type="EMBL" id="CABFNO020001469">
    <property type="protein sequence ID" value="CAG9990289.1"/>
    <property type="molecule type" value="Genomic_DNA"/>
</dbReference>
<dbReference type="InterPro" id="IPR051468">
    <property type="entry name" value="Fungal_SecMetab_SDRs"/>
</dbReference>
<gene>
    <name evidence="4" type="ORF">CBYS24578_00012518</name>
</gene>
<organism evidence="4 5">
    <name type="scientific">Clonostachys byssicola</name>
    <dbReference type="NCBI Taxonomy" id="160290"/>
    <lineage>
        <taxon>Eukaryota</taxon>
        <taxon>Fungi</taxon>
        <taxon>Dikarya</taxon>
        <taxon>Ascomycota</taxon>
        <taxon>Pezizomycotina</taxon>
        <taxon>Sordariomycetes</taxon>
        <taxon>Hypocreomycetidae</taxon>
        <taxon>Hypocreales</taxon>
        <taxon>Bionectriaceae</taxon>
        <taxon>Clonostachys</taxon>
    </lineage>
</organism>
<dbReference type="InterPro" id="IPR002347">
    <property type="entry name" value="SDR_fam"/>
</dbReference>
<evidence type="ECO:0000256" key="3">
    <source>
        <dbReference type="ARBA" id="ARBA00023002"/>
    </source>
</evidence>
<dbReference type="Pfam" id="PF00106">
    <property type="entry name" value="adh_short"/>
    <property type="match status" value="1"/>
</dbReference>
<dbReference type="GO" id="GO:0016491">
    <property type="term" value="F:oxidoreductase activity"/>
    <property type="evidence" value="ECO:0007669"/>
    <property type="project" value="UniProtKB-KW"/>
</dbReference>
<dbReference type="PANTHER" id="PTHR43544">
    <property type="entry name" value="SHORT-CHAIN DEHYDROGENASE/REDUCTASE"/>
    <property type="match status" value="1"/>
</dbReference>
<dbReference type="Gene3D" id="3.40.50.720">
    <property type="entry name" value="NAD(P)-binding Rossmann-like Domain"/>
    <property type="match status" value="1"/>
</dbReference>
<keyword evidence="2" id="KW-0521">NADP</keyword>
<keyword evidence="3" id="KW-0560">Oxidoreductase</keyword>